<proteinExistence type="predicted"/>
<reference evidence="5 6" key="1">
    <citation type="submission" date="2024-04" db="EMBL/GenBank/DDBJ databases">
        <title>genome sequences of Mucor flavus KT1a and Helicostylum pulchrum KT1b strains isolation_sourced from the surface of a dry-aged beef.</title>
        <authorList>
            <person name="Toyotome T."/>
            <person name="Hosono M."/>
            <person name="Torimaru M."/>
            <person name="Fukuda K."/>
            <person name="Mikami N."/>
        </authorList>
    </citation>
    <scope>NUCLEOTIDE SEQUENCE [LARGE SCALE GENOMIC DNA]</scope>
    <source>
        <strain evidence="5 6">KT1b</strain>
    </source>
</reference>
<dbReference type="InterPro" id="IPR035979">
    <property type="entry name" value="RBD_domain_sf"/>
</dbReference>
<dbReference type="Pfam" id="PF00076">
    <property type="entry name" value="RRM_1"/>
    <property type="match status" value="1"/>
</dbReference>
<organism evidence="5 6">
    <name type="scientific">Helicostylum pulchrum</name>
    <dbReference type="NCBI Taxonomy" id="562976"/>
    <lineage>
        <taxon>Eukaryota</taxon>
        <taxon>Fungi</taxon>
        <taxon>Fungi incertae sedis</taxon>
        <taxon>Mucoromycota</taxon>
        <taxon>Mucoromycotina</taxon>
        <taxon>Mucoromycetes</taxon>
        <taxon>Mucorales</taxon>
        <taxon>Mucorineae</taxon>
        <taxon>Mucoraceae</taxon>
        <taxon>Helicostylum</taxon>
    </lineage>
</organism>
<dbReference type="SMART" id="SM01218">
    <property type="entry name" value="FoP_duplication"/>
    <property type="match status" value="1"/>
</dbReference>
<dbReference type="InterPro" id="IPR025715">
    <property type="entry name" value="FoP_C"/>
</dbReference>
<feature type="domain" description="RRM" evidence="4">
    <location>
        <begin position="88"/>
        <end position="165"/>
    </location>
</feature>
<feature type="compositionally biased region" description="Low complexity" evidence="3">
    <location>
        <begin position="18"/>
        <end position="38"/>
    </location>
</feature>
<evidence type="ECO:0000259" key="4">
    <source>
        <dbReference type="PROSITE" id="PS50102"/>
    </source>
</evidence>
<accession>A0ABP9Y8V4</accession>
<dbReference type="SUPFAM" id="SSF54928">
    <property type="entry name" value="RNA-binding domain, RBD"/>
    <property type="match status" value="1"/>
</dbReference>
<dbReference type="Proteomes" id="UP001476247">
    <property type="component" value="Unassembled WGS sequence"/>
</dbReference>
<comment type="caution">
    <text evidence="5">The sequence shown here is derived from an EMBL/GenBank/DDBJ whole genome shotgun (WGS) entry which is preliminary data.</text>
</comment>
<dbReference type="InterPro" id="IPR051229">
    <property type="entry name" value="ALYREF_mRNA_export"/>
</dbReference>
<dbReference type="SMART" id="SM00360">
    <property type="entry name" value="RRM"/>
    <property type="match status" value="1"/>
</dbReference>
<feature type="compositionally biased region" description="Polar residues" evidence="3">
    <location>
        <begin position="45"/>
        <end position="56"/>
    </location>
</feature>
<feature type="compositionally biased region" description="Low complexity" evidence="3">
    <location>
        <begin position="59"/>
        <end position="83"/>
    </location>
</feature>
<evidence type="ECO:0000256" key="3">
    <source>
        <dbReference type="SAM" id="MobiDB-lite"/>
    </source>
</evidence>
<feature type="compositionally biased region" description="Polar residues" evidence="3">
    <location>
        <begin position="237"/>
        <end position="247"/>
    </location>
</feature>
<keyword evidence="1 2" id="KW-0694">RNA-binding</keyword>
<evidence type="ECO:0000256" key="2">
    <source>
        <dbReference type="PROSITE-ProRule" id="PRU00176"/>
    </source>
</evidence>
<evidence type="ECO:0000313" key="5">
    <source>
        <dbReference type="EMBL" id="GAA5803298.1"/>
    </source>
</evidence>
<evidence type="ECO:0000256" key="1">
    <source>
        <dbReference type="ARBA" id="ARBA00022884"/>
    </source>
</evidence>
<dbReference type="EMBL" id="BAABUJ010000027">
    <property type="protein sequence ID" value="GAA5803298.1"/>
    <property type="molecule type" value="Genomic_DNA"/>
</dbReference>
<sequence length="247" mass="26606">MSNLGALDMALDDVISQNRTNNKRSNNNSNSRRGNSRTTGGGINKNRSSGVRSSPYNGARPARNNNNSSRPSRPVDSRINNSSNRMSNSLVVANLHFNVTEKDLYDLFGQIGQLKRAFLHIGPNGKSAGIADVVFANASDAEKARNTYNNVELDGRPMRITSASIISAVAAAPLNTGRRGNIRGGNTNGRDNNGRDNNRRDNNSRGGRSGGGSGGRREARPKPSQQDLDAEMDTYMGSANNEDIQMN</sequence>
<dbReference type="Pfam" id="PF13865">
    <property type="entry name" value="FoP_duplication"/>
    <property type="match status" value="1"/>
</dbReference>
<feature type="compositionally biased region" description="Basic and acidic residues" evidence="3">
    <location>
        <begin position="192"/>
        <end position="203"/>
    </location>
</feature>
<evidence type="ECO:0000313" key="6">
    <source>
        <dbReference type="Proteomes" id="UP001476247"/>
    </source>
</evidence>
<feature type="region of interest" description="Disordered" evidence="3">
    <location>
        <begin position="176"/>
        <end position="247"/>
    </location>
</feature>
<dbReference type="InterPro" id="IPR012677">
    <property type="entry name" value="Nucleotide-bd_a/b_plait_sf"/>
</dbReference>
<dbReference type="PROSITE" id="PS50102">
    <property type="entry name" value="RRM"/>
    <property type="match status" value="1"/>
</dbReference>
<dbReference type="InterPro" id="IPR000504">
    <property type="entry name" value="RRM_dom"/>
</dbReference>
<feature type="region of interest" description="Disordered" evidence="3">
    <location>
        <begin position="17"/>
        <end position="83"/>
    </location>
</feature>
<dbReference type="Gene3D" id="3.30.70.330">
    <property type="match status" value="1"/>
</dbReference>
<gene>
    <name evidence="5" type="ORF">HPULCUR_008777</name>
</gene>
<dbReference type="PANTHER" id="PTHR19965">
    <property type="entry name" value="RNA AND EXPORT FACTOR BINDING PROTEIN"/>
    <property type="match status" value="1"/>
</dbReference>
<protein>
    <recommendedName>
        <fullName evidence="4">RRM domain-containing protein</fullName>
    </recommendedName>
</protein>
<keyword evidence="6" id="KW-1185">Reference proteome</keyword>
<name>A0ABP9Y8V4_9FUNG</name>
<dbReference type="PANTHER" id="PTHR19965:SF35">
    <property type="entry name" value="RNA ANNEALING PROTEIN YRA1"/>
    <property type="match status" value="1"/>
</dbReference>